<evidence type="ECO:0000313" key="3">
    <source>
        <dbReference type="Proteomes" id="UP001153709"/>
    </source>
</evidence>
<feature type="compositionally biased region" description="Polar residues" evidence="1">
    <location>
        <begin position="27"/>
        <end position="40"/>
    </location>
</feature>
<proteinExistence type="predicted"/>
<organism evidence="2 3">
    <name type="scientific">Diabrotica balteata</name>
    <name type="common">Banded cucumber beetle</name>
    <dbReference type="NCBI Taxonomy" id="107213"/>
    <lineage>
        <taxon>Eukaryota</taxon>
        <taxon>Metazoa</taxon>
        <taxon>Ecdysozoa</taxon>
        <taxon>Arthropoda</taxon>
        <taxon>Hexapoda</taxon>
        <taxon>Insecta</taxon>
        <taxon>Pterygota</taxon>
        <taxon>Neoptera</taxon>
        <taxon>Endopterygota</taxon>
        <taxon>Coleoptera</taxon>
        <taxon>Polyphaga</taxon>
        <taxon>Cucujiformia</taxon>
        <taxon>Chrysomeloidea</taxon>
        <taxon>Chrysomelidae</taxon>
        <taxon>Galerucinae</taxon>
        <taxon>Diabroticina</taxon>
        <taxon>Diabroticites</taxon>
        <taxon>Diabrotica</taxon>
    </lineage>
</organism>
<dbReference type="PANTHER" id="PTHR10773">
    <property type="entry name" value="DNA-DIRECTED RNA POLYMERASES I, II, AND III SUBUNIT RPABC2"/>
    <property type="match status" value="1"/>
</dbReference>
<dbReference type="AlphaFoldDB" id="A0A9N9XD38"/>
<dbReference type="OrthoDB" id="6770474at2759"/>
<feature type="region of interest" description="Disordered" evidence="1">
    <location>
        <begin position="86"/>
        <end position="140"/>
    </location>
</feature>
<feature type="region of interest" description="Disordered" evidence="1">
    <location>
        <begin position="27"/>
        <end position="54"/>
    </location>
</feature>
<accession>A0A9N9XD38</accession>
<feature type="compositionally biased region" description="Basic and acidic residues" evidence="1">
    <location>
        <begin position="45"/>
        <end position="54"/>
    </location>
</feature>
<dbReference type="Proteomes" id="UP001153709">
    <property type="component" value="Chromosome 5"/>
</dbReference>
<name>A0A9N9XD38_DIABA</name>
<reference evidence="2" key="1">
    <citation type="submission" date="2022-01" db="EMBL/GenBank/DDBJ databases">
        <authorList>
            <person name="King R."/>
        </authorList>
    </citation>
    <scope>NUCLEOTIDE SEQUENCE</scope>
</reference>
<dbReference type="PANTHER" id="PTHR10773:SF19">
    <property type="match status" value="1"/>
</dbReference>
<evidence type="ECO:0000256" key="1">
    <source>
        <dbReference type="SAM" id="MobiDB-lite"/>
    </source>
</evidence>
<gene>
    <name evidence="2" type="ORF">DIABBA_LOCUS7989</name>
</gene>
<keyword evidence="3" id="KW-1185">Reference proteome</keyword>
<evidence type="ECO:0000313" key="2">
    <source>
        <dbReference type="EMBL" id="CAG9834705.1"/>
    </source>
</evidence>
<protein>
    <submittedName>
        <fullName evidence="2">Uncharacterized protein</fullName>
    </submittedName>
</protein>
<feature type="compositionally biased region" description="Polar residues" evidence="1">
    <location>
        <begin position="108"/>
        <end position="126"/>
    </location>
</feature>
<sequence length="482" mass="56826">MFAERREFLAALKERALNSEAELKVNTDQSITPESDTAMFSNLECEQRENRKKKQENIDSRFDICKADISEAGCSRDAPSERITEFFGSDIDDSDKDPDYELPESDDSNSIPLVSFENTIDPNQLNKNKKGRKSVKGDTRAMRKKRKMERNAEFWELGDYNKRVAYCSSLILRQEKKTMKLNSSKTRACSYQYHFKIAGELVEVCKQCFQKTFDLSNKFIENVITKTSFSGITTEDKRGSHIPANKINSDRIDMIKQHIGLIPTYKSHYCREKTGDRRFLPSFYTLTRMYDEYKAWIQPQSPVRHTRMECDSDHSIIEKKKKKYESRIEHPRDWYQLVRLCGKRYPFKVQEMTRNDFIDFASLLKSSLQVRKVDNDGNRFIWKDVKWIRYQKEFGLFSYKNSYKEDEPFKTMNFLRRGFSSPPLNLPKCKYPNPISSEKKSNLMDLLPYIDDVFHDFYKNLPTQTDVADYCSEEEEDILDDD</sequence>
<dbReference type="EMBL" id="OU898280">
    <property type="protein sequence ID" value="CAG9834705.1"/>
    <property type="molecule type" value="Genomic_DNA"/>
</dbReference>
<feature type="compositionally biased region" description="Acidic residues" evidence="1">
    <location>
        <begin position="90"/>
        <end position="107"/>
    </location>
</feature>